<dbReference type="Proteomes" id="UP001634394">
    <property type="component" value="Unassembled WGS sequence"/>
</dbReference>
<dbReference type="PANTHER" id="PTHR32182:SF0">
    <property type="entry name" value="DNA REPLICATION AND REPAIR PROTEIN RECF"/>
    <property type="match status" value="1"/>
</dbReference>
<organism evidence="2 3">
    <name type="scientific">Sinanodonta woodiana</name>
    <name type="common">Chinese pond mussel</name>
    <name type="synonym">Anodonta woodiana</name>
    <dbReference type="NCBI Taxonomy" id="1069815"/>
    <lineage>
        <taxon>Eukaryota</taxon>
        <taxon>Metazoa</taxon>
        <taxon>Spiralia</taxon>
        <taxon>Lophotrochozoa</taxon>
        <taxon>Mollusca</taxon>
        <taxon>Bivalvia</taxon>
        <taxon>Autobranchia</taxon>
        <taxon>Heteroconchia</taxon>
        <taxon>Palaeoheterodonta</taxon>
        <taxon>Unionida</taxon>
        <taxon>Unionoidea</taxon>
        <taxon>Unionidae</taxon>
        <taxon>Unioninae</taxon>
        <taxon>Sinanodonta</taxon>
    </lineage>
</organism>
<protein>
    <recommendedName>
        <fullName evidence="1">Endonuclease GajA/Old nuclease/RecF-like AAA domain-containing protein</fullName>
    </recommendedName>
</protein>
<dbReference type="AlphaFoldDB" id="A0ABD3WID1"/>
<dbReference type="InterPro" id="IPR027417">
    <property type="entry name" value="P-loop_NTPase"/>
</dbReference>
<dbReference type="SUPFAM" id="SSF52540">
    <property type="entry name" value="P-loop containing nucleoside triphosphate hydrolases"/>
    <property type="match status" value="1"/>
</dbReference>
<dbReference type="Pfam" id="PF13175">
    <property type="entry name" value="AAA_15"/>
    <property type="match status" value="1"/>
</dbReference>
<name>A0ABD3WID1_SINWO</name>
<feature type="domain" description="Endonuclease GajA/Old nuclease/RecF-like AAA" evidence="1">
    <location>
        <begin position="1"/>
        <end position="363"/>
    </location>
</feature>
<evidence type="ECO:0000259" key="1">
    <source>
        <dbReference type="Pfam" id="PF13175"/>
    </source>
</evidence>
<evidence type="ECO:0000313" key="3">
    <source>
        <dbReference type="Proteomes" id="UP001634394"/>
    </source>
</evidence>
<sequence length="735" mass="84943">MLRAVRLNNFVKFCEDCNLSFRNYGAYFFVGQNGSGKSSVLEAIRRCLTRDSNTSFSRMPDESKPSYIICKYIIPDRPLFGDRRKMFTSFLYIPDTALTYKYAKIILLVEKNGTNDVFIEFIKREKGAYDMKHCTCSFQDDTEQNLIKEICKYLRLCTKGKDSNDANITSLLACLKELPDARREDTGTDETADKKSEVDTILKTLEKNLVFTFSLRSLGPLQWSKSKLIDKSKREENYKFAREKCEVINYFLSSENSYKYDSEKDRKIFRMLTDQANYSFDLEDGLVSVKLDDEAVEVLKLSEGILEAKYLSLLLASKDYFTVLLEEPNRGMHPQMIQIIRDIVLLLVKDKTIIIVSHNPVLISSWSIPRTYKFYKERVVDKLISRMIPVKRVAQDGQNKIPRLLSIEDYASIIFARNVIFRKFLASLHVVNMCGESNKHKWKHVSGELGLSGLFLLDKDAVVQVQNKDSCILATDKIKSDLKRFVKEAIKKKFEVLSQNTQQSPKSQNLQELIEVKREATETNIQQSLTEVVEPEQGKQKTNTIKEVIKAIVSSINSYDIETLNKEVETNYLEYFSFVYKDLLDKSSDKIPKSTILSRFKRKVGVFLPNLNSSFVDFIKANKWLEACECLEKEGVFVWRTGGLQDAFIDLVINFEWDDKSTKYAKLLQRHMQFVRLGIHLNLSKFSTRQKTKLFMDDKVSDENIKESIVSAFNLCGKNSDITTFIRFLVSRVKQ</sequence>
<reference evidence="2 3" key="1">
    <citation type="submission" date="2024-11" db="EMBL/GenBank/DDBJ databases">
        <title>Chromosome-level genome assembly of the freshwater bivalve Anodonta woodiana.</title>
        <authorList>
            <person name="Chen X."/>
        </authorList>
    </citation>
    <scope>NUCLEOTIDE SEQUENCE [LARGE SCALE GENOMIC DNA]</scope>
    <source>
        <strain evidence="2">MN2024</strain>
        <tissue evidence="2">Gills</tissue>
    </source>
</reference>
<dbReference type="PANTHER" id="PTHR32182">
    <property type="entry name" value="DNA REPLICATION AND REPAIR PROTEIN RECF"/>
    <property type="match status" value="1"/>
</dbReference>
<proteinExistence type="predicted"/>
<dbReference type="EMBL" id="JBJQND010000006">
    <property type="protein sequence ID" value="KAL3873719.1"/>
    <property type="molecule type" value="Genomic_DNA"/>
</dbReference>
<dbReference type="CDD" id="cd00267">
    <property type="entry name" value="ABC_ATPase"/>
    <property type="match status" value="1"/>
</dbReference>
<comment type="caution">
    <text evidence="2">The sequence shown here is derived from an EMBL/GenBank/DDBJ whole genome shotgun (WGS) entry which is preliminary data.</text>
</comment>
<evidence type="ECO:0000313" key="2">
    <source>
        <dbReference type="EMBL" id="KAL3873719.1"/>
    </source>
</evidence>
<dbReference type="InterPro" id="IPR041685">
    <property type="entry name" value="AAA_GajA/Old/RecF-like"/>
</dbReference>
<keyword evidence="3" id="KW-1185">Reference proteome</keyword>
<dbReference type="Gene3D" id="3.40.50.300">
    <property type="entry name" value="P-loop containing nucleotide triphosphate hydrolases"/>
    <property type="match status" value="1"/>
</dbReference>
<accession>A0ABD3WID1</accession>
<gene>
    <name evidence="2" type="ORF">ACJMK2_036809</name>
</gene>